<keyword evidence="4" id="KW-1185">Reference proteome</keyword>
<comment type="caution">
    <text evidence="3">The sequence shown here is derived from an EMBL/GenBank/DDBJ whole genome shotgun (WGS) entry which is preliminary data.</text>
</comment>
<dbReference type="Proteomes" id="UP000281406">
    <property type="component" value="Unassembled WGS sequence"/>
</dbReference>
<feature type="chain" id="PRO_5018079911" description="Secreted protein" evidence="2">
    <location>
        <begin position="18"/>
        <end position="138"/>
    </location>
</feature>
<dbReference type="EMBL" id="RJVU01059333">
    <property type="protein sequence ID" value="ROJ78938.1"/>
    <property type="molecule type" value="Genomic_DNA"/>
</dbReference>
<keyword evidence="2" id="KW-0732">Signal</keyword>
<organism evidence="3 4">
    <name type="scientific">Anabarilius grahami</name>
    <name type="common">Kanglang fish</name>
    <name type="synonym">Barilius grahami</name>
    <dbReference type="NCBI Taxonomy" id="495550"/>
    <lineage>
        <taxon>Eukaryota</taxon>
        <taxon>Metazoa</taxon>
        <taxon>Chordata</taxon>
        <taxon>Craniata</taxon>
        <taxon>Vertebrata</taxon>
        <taxon>Euteleostomi</taxon>
        <taxon>Actinopterygii</taxon>
        <taxon>Neopterygii</taxon>
        <taxon>Teleostei</taxon>
        <taxon>Ostariophysi</taxon>
        <taxon>Cypriniformes</taxon>
        <taxon>Xenocyprididae</taxon>
        <taxon>Xenocypridinae</taxon>
        <taxon>Xenocypridinae incertae sedis</taxon>
        <taxon>Anabarilius</taxon>
    </lineage>
</organism>
<feature type="signal peptide" evidence="2">
    <location>
        <begin position="1"/>
        <end position="17"/>
    </location>
</feature>
<sequence length="138" mass="14698">MIWVIHQLCLVVTLGDADEEHCNSTEPTTPDTSHATTAMSGFHVKTPTPWPPCQSLFTSWPPKSSHVMAPMPEPLHVMVAMPEPPEEIISAQRGRAHVDSGLRSNAPKSSGSKSVGPGNYPSVHGAACDGNCHHVCLG</sequence>
<reference evidence="3 4" key="1">
    <citation type="submission" date="2018-10" db="EMBL/GenBank/DDBJ databases">
        <title>Genome assembly for a Yunnan-Guizhou Plateau 3E fish, Anabarilius grahami (Regan), and its evolutionary and genetic applications.</title>
        <authorList>
            <person name="Jiang W."/>
        </authorList>
    </citation>
    <scope>NUCLEOTIDE SEQUENCE [LARGE SCALE GENOMIC DNA]</scope>
    <source>
        <strain evidence="3">AG-KIZ</strain>
        <tissue evidence="3">Muscle</tissue>
    </source>
</reference>
<feature type="region of interest" description="Disordered" evidence="1">
    <location>
        <begin position="88"/>
        <end position="118"/>
    </location>
</feature>
<dbReference type="AlphaFoldDB" id="A0A3N0XWQ2"/>
<evidence type="ECO:0000256" key="2">
    <source>
        <dbReference type="SAM" id="SignalP"/>
    </source>
</evidence>
<protein>
    <recommendedName>
        <fullName evidence="5">Secreted protein</fullName>
    </recommendedName>
</protein>
<evidence type="ECO:0000256" key="1">
    <source>
        <dbReference type="SAM" id="MobiDB-lite"/>
    </source>
</evidence>
<feature type="compositionally biased region" description="Low complexity" evidence="1">
    <location>
        <begin position="107"/>
        <end position="118"/>
    </location>
</feature>
<evidence type="ECO:0000313" key="3">
    <source>
        <dbReference type="EMBL" id="ROJ78938.1"/>
    </source>
</evidence>
<name>A0A3N0XWQ2_ANAGA</name>
<evidence type="ECO:0008006" key="5">
    <source>
        <dbReference type="Google" id="ProtNLM"/>
    </source>
</evidence>
<evidence type="ECO:0000313" key="4">
    <source>
        <dbReference type="Proteomes" id="UP000281406"/>
    </source>
</evidence>
<accession>A0A3N0XWQ2</accession>
<proteinExistence type="predicted"/>
<gene>
    <name evidence="3" type="ORF">DPX16_15463</name>
</gene>